<feature type="compositionally biased region" description="Polar residues" evidence="2">
    <location>
        <begin position="12"/>
        <end position="25"/>
    </location>
</feature>
<dbReference type="PANTHER" id="PTHR15462">
    <property type="entry name" value="SERINE PROTEASE"/>
    <property type="match status" value="1"/>
</dbReference>
<reference evidence="3 4" key="1">
    <citation type="submission" date="2023-07" db="EMBL/GenBank/DDBJ databases">
        <title>Sequencing the genomes of 1000 actinobacteria strains.</title>
        <authorList>
            <person name="Klenk H.-P."/>
        </authorList>
    </citation>
    <scope>NUCLEOTIDE SEQUENCE [LARGE SCALE GENOMIC DNA]</scope>
    <source>
        <strain evidence="3 4">DSM 14555</strain>
    </source>
</reference>
<feature type="region of interest" description="Disordered" evidence="2">
    <location>
        <begin position="1"/>
        <end position="32"/>
    </location>
</feature>
<dbReference type="EMBL" id="JAVDQF010000001">
    <property type="protein sequence ID" value="MDR6268310.1"/>
    <property type="molecule type" value="Genomic_DNA"/>
</dbReference>
<protein>
    <recommendedName>
        <fullName evidence="5">V8-like Glu-specific endopeptidase</fullName>
    </recommendedName>
</protein>
<evidence type="ECO:0000313" key="3">
    <source>
        <dbReference type="EMBL" id="MDR6268310.1"/>
    </source>
</evidence>
<dbReference type="PANTHER" id="PTHR15462:SF19">
    <property type="entry name" value="PEPTIDASE S1 DOMAIN-CONTAINING PROTEIN"/>
    <property type="match status" value="1"/>
</dbReference>
<dbReference type="Gene3D" id="2.40.10.10">
    <property type="entry name" value="Trypsin-like serine proteases"/>
    <property type="match status" value="2"/>
</dbReference>
<proteinExistence type="predicted"/>
<dbReference type="Proteomes" id="UP001185069">
    <property type="component" value="Unassembled WGS sequence"/>
</dbReference>
<comment type="caution">
    <text evidence="3">The sequence shown here is derived from an EMBL/GenBank/DDBJ whole genome shotgun (WGS) entry which is preliminary data.</text>
</comment>
<keyword evidence="4" id="KW-1185">Reference proteome</keyword>
<dbReference type="InterPro" id="IPR050966">
    <property type="entry name" value="Glutamyl_endopeptidase"/>
</dbReference>
<gene>
    <name evidence="3" type="ORF">JOE69_000548</name>
</gene>
<accession>A0ABU1J7A8</accession>
<dbReference type="InterPro" id="IPR009003">
    <property type="entry name" value="Peptidase_S1_PA"/>
</dbReference>
<dbReference type="RefSeq" id="WP_309795911.1">
    <property type="nucleotide sequence ID" value="NZ_BAAAHY010000006.1"/>
</dbReference>
<name>A0ABU1J7A8_9MICC</name>
<evidence type="ECO:0000256" key="2">
    <source>
        <dbReference type="SAM" id="MobiDB-lite"/>
    </source>
</evidence>
<dbReference type="InterPro" id="IPR043504">
    <property type="entry name" value="Peptidase_S1_PA_chymotrypsin"/>
</dbReference>
<sequence>MSQATAEPVSNGDVSSTAISTSEAQAAQDYWTPERMKAAIPGDSLVADKVAGPTVQPQTGLPTTVPAQQPVLRATSGPLTPISNIGKVFFTINGSGYVCSGNSVNSTNGSTVSTAGHCMNEGPGVYYKDFVFVPAYENGAAPYGKWPARTLIATSQWVNNGDINYDTGFAVVSTLNGKRLADVVGASGVAFNQSRGLNYTAYGYPAAAPYDGQRLWSCAGKATNDRINSGNTTQGIPCTMTGGSSGGPWFIGTGSNGLQNSVNSYGYNGVQMMYGPYWGTVIQNTYKTAAAA</sequence>
<evidence type="ECO:0008006" key="5">
    <source>
        <dbReference type="Google" id="ProtNLM"/>
    </source>
</evidence>
<dbReference type="SUPFAM" id="SSF50494">
    <property type="entry name" value="Trypsin-like serine proteases"/>
    <property type="match status" value="1"/>
</dbReference>
<evidence type="ECO:0000256" key="1">
    <source>
        <dbReference type="ARBA" id="ARBA00022729"/>
    </source>
</evidence>
<keyword evidence="1" id="KW-0732">Signal</keyword>
<organism evidence="3 4">
    <name type="scientific">Arthrobacter russicus</name>
    <dbReference type="NCBI Taxonomy" id="172040"/>
    <lineage>
        <taxon>Bacteria</taxon>
        <taxon>Bacillati</taxon>
        <taxon>Actinomycetota</taxon>
        <taxon>Actinomycetes</taxon>
        <taxon>Micrococcales</taxon>
        <taxon>Micrococcaceae</taxon>
        <taxon>Arthrobacter</taxon>
    </lineage>
</organism>
<evidence type="ECO:0000313" key="4">
    <source>
        <dbReference type="Proteomes" id="UP001185069"/>
    </source>
</evidence>